<feature type="transmembrane region" description="Helical" evidence="8">
    <location>
        <begin position="669"/>
        <end position="690"/>
    </location>
</feature>
<dbReference type="AlphaFoldDB" id="A0A9W6WS25"/>
<dbReference type="GO" id="GO:0031901">
    <property type="term" value="C:early endosome membrane"/>
    <property type="evidence" value="ECO:0007669"/>
    <property type="project" value="UniProtKB-SubCell"/>
</dbReference>
<evidence type="ECO:0000256" key="6">
    <source>
        <dbReference type="ARBA" id="ARBA00023136"/>
    </source>
</evidence>
<feature type="compositionally biased region" description="Basic and acidic residues" evidence="7">
    <location>
        <begin position="404"/>
        <end position="434"/>
    </location>
</feature>
<reference evidence="9" key="1">
    <citation type="submission" date="2023-04" db="EMBL/GenBank/DDBJ databases">
        <title>Phytophthora lilii NBRC 32176.</title>
        <authorList>
            <person name="Ichikawa N."/>
            <person name="Sato H."/>
            <person name="Tonouchi N."/>
        </authorList>
    </citation>
    <scope>NUCLEOTIDE SEQUENCE</scope>
    <source>
        <strain evidence="9">NBRC 32176</strain>
    </source>
</reference>
<feature type="compositionally biased region" description="Basic and acidic residues" evidence="7">
    <location>
        <begin position="697"/>
        <end position="707"/>
    </location>
</feature>
<dbReference type="PROSITE" id="PS50096">
    <property type="entry name" value="IQ"/>
    <property type="match status" value="1"/>
</dbReference>
<accession>A0A9W6WS25</accession>
<feature type="region of interest" description="Disordered" evidence="7">
    <location>
        <begin position="1"/>
        <end position="39"/>
    </location>
</feature>
<dbReference type="GO" id="GO:0015031">
    <property type="term" value="P:protein transport"/>
    <property type="evidence" value="ECO:0007669"/>
    <property type="project" value="UniProtKB-KW"/>
</dbReference>
<keyword evidence="2" id="KW-0813">Transport</keyword>
<organism evidence="9 10">
    <name type="scientific">Phytophthora lilii</name>
    <dbReference type="NCBI Taxonomy" id="2077276"/>
    <lineage>
        <taxon>Eukaryota</taxon>
        <taxon>Sar</taxon>
        <taxon>Stramenopiles</taxon>
        <taxon>Oomycota</taxon>
        <taxon>Peronosporomycetes</taxon>
        <taxon>Peronosporales</taxon>
        <taxon>Peronosporaceae</taxon>
        <taxon>Phytophthora</taxon>
    </lineage>
</organism>
<dbReference type="PANTHER" id="PTHR20939:SF11">
    <property type="entry name" value="LD12265P"/>
    <property type="match status" value="1"/>
</dbReference>
<dbReference type="Proteomes" id="UP001165083">
    <property type="component" value="Unassembled WGS sequence"/>
</dbReference>
<dbReference type="GO" id="GO:1901981">
    <property type="term" value="F:phosphatidylinositol phosphate binding"/>
    <property type="evidence" value="ECO:0007669"/>
    <property type="project" value="TreeGrafter"/>
</dbReference>
<keyword evidence="10" id="KW-1185">Reference proteome</keyword>
<evidence type="ECO:0000313" key="10">
    <source>
        <dbReference type="Proteomes" id="UP001165083"/>
    </source>
</evidence>
<dbReference type="CDD" id="cd23767">
    <property type="entry name" value="IQCD"/>
    <property type="match status" value="1"/>
</dbReference>
<dbReference type="PANTHER" id="PTHR20939">
    <property type="entry name" value="SORTING NEXIN 20, 21"/>
    <property type="match status" value="1"/>
</dbReference>
<evidence type="ECO:0000256" key="2">
    <source>
        <dbReference type="ARBA" id="ARBA00022448"/>
    </source>
</evidence>
<feature type="region of interest" description="Disordered" evidence="7">
    <location>
        <begin position="697"/>
        <end position="727"/>
    </location>
</feature>
<feature type="region of interest" description="Disordered" evidence="7">
    <location>
        <begin position="263"/>
        <end position="332"/>
    </location>
</feature>
<protein>
    <submittedName>
        <fullName evidence="9">Unnamed protein product</fullName>
    </submittedName>
</protein>
<dbReference type="OrthoDB" id="10254720at2759"/>
<keyword evidence="8" id="KW-0812">Transmembrane</keyword>
<evidence type="ECO:0000256" key="3">
    <source>
        <dbReference type="ARBA" id="ARBA00022753"/>
    </source>
</evidence>
<evidence type="ECO:0000256" key="4">
    <source>
        <dbReference type="ARBA" id="ARBA00022927"/>
    </source>
</evidence>
<feature type="region of interest" description="Disordered" evidence="7">
    <location>
        <begin position="386"/>
        <end position="434"/>
    </location>
</feature>
<feature type="region of interest" description="Disordered" evidence="7">
    <location>
        <begin position="626"/>
        <end position="646"/>
    </location>
</feature>
<keyword evidence="4" id="KW-0653">Protein transport</keyword>
<evidence type="ECO:0000256" key="8">
    <source>
        <dbReference type="SAM" id="Phobius"/>
    </source>
</evidence>
<dbReference type="InterPro" id="IPR039937">
    <property type="entry name" value="SNX20/SNX21"/>
</dbReference>
<dbReference type="EMBL" id="BSXW01000219">
    <property type="protein sequence ID" value="GMF15302.1"/>
    <property type="molecule type" value="Genomic_DNA"/>
</dbReference>
<sequence>MTGYVEPKLKQETASAVPLAIQTRSQTRASPDRPRLSSLSIDKQLDRATSCAELSLAVAPSGRRISPLYSRRRVPAAMYSSYWKPNDGRESNVLTDHEALHRDEATHKAMQSDETELRPLDLETIMSSKAAVKFWYLHRPKTMAYVHKNATKIQSLGRAYAVRKLRAKHGAEYMAELARQDQARRDADMLKELSPEERAAKELDDAAYDARVEESRRLRREQIEKERRAEEELRMKQAEAASERRRLEEERKAAELAAKEEAVRLAEEERVRKEQEAEEERRRQEEEAARLEELRLIEEEERRAAEEAEAKRKAEEERLAAEEAARLAEEEAIRAEEERLRREEEERLAAEEAARLAEEERLAEEKRLREEEEERLRIEQEERLAEEERIRKEEEEAAFLSAQAREEEERIAREEEEARIREEEERRAQEEREERERKLAEAALAAKLAEEEAERIRQERIQQEKNEKYEQSLSKDVPVLVRQRGPGRVVSYDKERETYAVKLDNAMGGMQITVPSDDVNLDDDRILSPRTKVDTPFGTGEVVGLDPHVGCYAINTEVNAPDDDQFLAFVQINDVAVHVEEEEERAIVEDASLPSTFGVFIEDGETGCSSCDAIVFFYSPRRDRSRVGSHRRQPHCEPHGQEVHSVQAGDPHDQLRHGVLLEALQHLPVSLAIFSFLVATSGMLMLFVAFTQFPVRPPHEGERHEAPRYPGATAPPRRGQLLAEDDW</sequence>
<keyword evidence="6 8" id="KW-0472">Membrane</keyword>
<evidence type="ECO:0000256" key="7">
    <source>
        <dbReference type="SAM" id="MobiDB-lite"/>
    </source>
</evidence>
<keyword evidence="8" id="KW-1133">Transmembrane helix</keyword>
<evidence type="ECO:0000256" key="5">
    <source>
        <dbReference type="ARBA" id="ARBA00023121"/>
    </source>
</evidence>
<evidence type="ECO:0000256" key="1">
    <source>
        <dbReference type="ARBA" id="ARBA00004469"/>
    </source>
</evidence>
<name>A0A9W6WS25_9STRA</name>
<comment type="subcellular location">
    <subcellularLocation>
        <location evidence="1">Early endosome membrane</location>
        <topology evidence="1">Peripheral membrane protein</topology>
        <orientation evidence="1">Cytoplasmic side</orientation>
    </subcellularLocation>
</comment>
<keyword evidence="3" id="KW-0967">Endosome</keyword>
<gene>
    <name evidence="9" type="ORF">Plil01_000522600</name>
</gene>
<evidence type="ECO:0000313" key="9">
    <source>
        <dbReference type="EMBL" id="GMF15302.1"/>
    </source>
</evidence>
<keyword evidence="5" id="KW-0446">Lipid-binding</keyword>
<comment type="caution">
    <text evidence="9">The sequence shown here is derived from an EMBL/GenBank/DDBJ whole genome shotgun (WGS) entry which is preliminary data.</text>
</comment>
<proteinExistence type="predicted"/>